<protein>
    <submittedName>
        <fullName evidence="1">Uncharacterized protein</fullName>
    </submittedName>
</protein>
<keyword evidence="2" id="KW-1185">Reference proteome</keyword>
<accession>A0A6A4IMY6</accession>
<organism evidence="1 2">
    <name type="scientific">Gymnopus androsaceus JB14</name>
    <dbReference type="NCBI Taxonomy" id="1447944"/>
    <lineage>
        <taxon>Eukaryota</taxon>
        <taxon>Fungi</taxon>
        <taxon>Dikarya</taxon>
        <taxon>Basidiomycota</taxon>
        <taxon>Agaricomycotina</taxon>
        <taxon>Agaricomycetes</taxon>
        <taxon>Agaricomycetidae</taxon>
        <taxon>Agaricales</taxon>
        <taxon>Marasmiineae</taxon>
        <taxon>Omphalotaceae</taxon>
        <taxon>Gymnopus</taxon>
    </lineage>
</organism>
<evidence type="ECO:0000313" key="1">
    <source>
        <dbReference type="EMBL" id="KAE9409794.1"/>
    </source>
</evidence>
<reference evidence="1" key="1">
    <citation type="journal article" date="2019" name="Environ. Microbiol.">
        <title>Fungal ecological strategies reflected in gene transcription - a case study of two litter decomposers.</title>
        <authorList>
            <person name="Barbi F."/>
            <person name="Kohler A."/>
            <person name="Barry K."/>
            <person name="Baskaran P."/>
            <person name="Daum C."/>
            <person name="Fauchery L."/>
            <person name="Ihrmark K."/>
            <person name="Kuo A."/>
            <person name="LaButti K."/>
            <person name="Lipzen A."/>
            <person name="Morin E."/>
            <person name="Grigoriev I.V."/>
            <person name="Henrissat B."/>
            <person name="Lindahl B."/>
            <person name="Martin F."/>
        </authorList>
    </citation>
    <scope>NUCLEOTIDE SEQUENCE</scope>
    <source>
        <strain evidence="1">JB14</strain>
    </source>
</reference>
<dbReference type="EMBL" id="ML769386">
    <property type="protein sequence ID" value="KAE9409794.1"/>
    <property type="molecule type" value="Genomic_DNA"/>
</dbReference>
<name>A0A6A4IMY6_9AGAR</name>
<gene>
    <name evidence="1" type="ORF">BT96DRAFT_984161</name>
</gene>
<proteinExistence type="predicted"/>
<sequence>MEYSGQLEMKEPEVFRDLLDGVEREKEREEAEAEGMLGWTLSRIWDVFLVDGLDVLNIPTRRSFAIMRLNCWAAAIYVALDQ</sequence>
<dbReference type="AlphaFoldDB" id="A0A6A4IMY6"/>
<evidence type="ECO:0000313" key="2">
    <source>
        <dbReference type="Proteomes" id="UP000799118"/>
    </source>
</evidence>
<dbReference type="OrthoDB" id="294251at2759"/>
<dbReference type="Proteomes" id="UP000799118">
    <property type="component" value="Unassembled WGS sequence"/>
</dbReference>